<dbReference type="GO" id="GO:0005524">
    <property type="term" value="F:ATP binding"/>
    <property type="evidence" value="ECO:0007669"/>
    <property type="project" value="InterPro"/>
</dbReference>
<dbReference type="Proteomes" id="UP001218218">
    <property type="component" value="Unassembled WGS sequence"/>
</dbReference>
<dbReference type="AlphaFoldDB" id="A0AAD6ZKV4"/>
<feature type="domain" description="Protein kinase" evidence="1">
    <location>
        <begin position="358"/>
        <end position="503"/>
    </location>
</feature>
<dbReference type="InterPro" id="IPR000719">
    <property type="entry name" value="Prot_kinase_dom"/>
</dbReference>
<gene>
    <name evidence="2" type="ORF">DFH08DRAFT_816095</name>
</gene>
<evidence type="ECO:0000313" key="3">
    <source>
        <dbReference type="Proteomes" id="UP001218218"/>
    </source>
</evidence>
<proteinExistence type="predicted"/>
<comment type="caution">
    <text evidence="2">The sequence shown here is derived from an EMBL/GenBank/DDBJ whole genome shotgun (WGS) entry which is preliminary data.</text>
</comment>
<dbReference type="InterPro" id="IPR011009">
    <property type="entry name" value="Kinase-like_dom_sf"/>
</dbReference>
<name>A0AAD6ZKV4_9AGAR</name>
<reference evidence="2" key="1">
    <citation type="submission" date="2023-03" db="EMBL/GenBank/DDBJ databases">
        <title>Massive genome expansion in bonnet fungi (Mycena s.s.) driven by repeated elements and novel gene families across ecological guilds.</title>
        <authorList>
            <consortium name="Lawrence Berkeley National Laboratory"/>
            <person name="Harder C.B."/>
            <person name="Miyauchi S."/>
            <person name="Viragh M."/>
            <person name="Kuo A."/>
            <person name="Thoen E."/>
            <person name="Andreopoulos B."/>
            <person name="Lu D."/>
            <person name="Skrede I."/>
            <person name="Drula E."/>
            <person name="Henrissat B."/>
            <person name="Morin E."/>
            <person name="Kohler A."/>
            <person name="Barry K."/>
            <person name="LaButti K."/>
            <person name="Morin E."/>
            <person name="Salamov A."/>
            <person name="Lipzen A."/>
            <person name="Mereny Z."/>
            <person name="Hegedus B."/>
            <person name="Baldrian P."/>
            <person name="Stursova M."/>
            <person name="Weitz H."/>
            <person name="Taylor A."/>
            <person name="Grigoriev I.V."/>
            <person name="Nagy L.G."/>
            <person name="Martin F."/>
            <person name="Kauserud H."/>
        </authorList>
    </citation>
    <scope>NUCLEOTIDE SEQUENCE</scope>
    <source>
        <strain evidence="2">CBHHK002</strain>
    </source>
</reference>
<organism evidence="2 3">
    <name type="scientific">Mycena albidolilacea</name>
    <dbReference type="NCBI Taxonomy" id="1033008"/>
    <lineage>
        <taxon>Eukaryota</taxon>
        <taxon>Fungi</taxon>
        <taxon>Dikarya</taxon>
        <taxon>Basidiomycota</taxon>
        <taxon>Agaricomycotina</taxon>
        <taxon>Agaricomycetes</taxon>
        <taxon>Agaricomycetidae</taxon>
        <taxon>Agaricales</taxon>
        <taxon>Marasmiineae</taxon>
        <taxon>Mycenaceae</taxon>
        <taxon>Mycena</taxon>
    </lineage>
</organism>
<dbReference type="EMBL" id="JARIHO010000040">
    <property type="protein sequence ID" value="KAJ7327929.1"/>
    <property type="molecule type" value="Genomic_DNA"/>
</dbReference>
<accession>A0AAD6ZKV4</accession>
<evidence type="ECO:0000313" key="2">
    <source>
        <dbReference type="EMBL" id="KAJ7327929.1"/>
    </source>
</evidence>
<dbReference type="GO" id="GO:0004672">
    <property type="term" value="F:protein kinase activity"/>
    <property type="evidence" value="ECO:0007669"/>
    <property type="project" value="InterPro"/>
</dbReference>
<dbReference type="Pfam" id="PF00069">
    <property type="entry name" value="Pkinase"/>
    <property type="match status" value="1"/>
</dbReference>
<keyword evidence="3" id="KW-1185">Reference proteome</keyword>
<dbReference type="PROSITE" id="PS50011">
    <property type="entry name" value="PROTEIN_KINASE_DOM"/>
    <property type="match status" value="1"/>
</dbReference>
<dbReference type="SUPFAM" id="SSF56112">
    <property type="entry name" value="Protein kinase-like (PK-like)"/>
    <property type="match status" value="1"/>
</dbReference>
<dbReference type="Gene3D" id="1.10.510.10">
    <property type="entry name" value="Transferase(Phosphotransferase) domain 1"/>
    <property type="match status" value="1"/>
</dbReference>
<sequence length="503" mass="57105">MSLSTGSPNDKKVADFDVLSPEMRESLDAAEEAWIGSWNNNEGRTVREALQFFHHVPPLRCGNPRTATKTVSEKEKKLTPLEYIISEPDWVDKMVTARQPSFDMTVESTAHVRGIWRVMAAHSRHAPYRNTEEMREGETDDFHLHAILRPAAAIATAIRKETLITYFIQHEQGTTSDLGVGRTKDKQYIMAEDKRSPVFTKHQEKFCGYAAPGPGKKFPWPPETEMDKAEPALWGQFSQYRVNYVKLFSPAGVLYVRRKNVTSNTLVLSRKYDDLDGDVERTVCIILAACEQEEQLSTMALHAMVRCQDWISTWILSFLLWILWYRQTRGVYILFGQYDVFFRDVSEQFDVSSTISTHSFTKQLGRGASGVVVSSANGSEIVKLFSNEDLAQHEVNVLQRARGLAVPDLRGVVSDRKKTGVIMSYRGSPIRDVGQATTEQKQQLAAVLRSLHHRGIHHHDVHEDNILVDERGRITLVDFDRAELDVRCMDCADMAMLESLESL</sequence>
<protein>
    <recommendedName>
        <fullName evidence="1">Protein kinase domain-containing protein</fullName>
    </recommendedName>
</protein>
<evidence type="ECO:0000259" key="1">
    <source>
        <dbReference type="PROSITE" id="PS50011"/>
    </source>
</evidence>